<evidence type="ECO:0000313" key="2">
    <source>
        <dbReference type="EMBL" id="ETO29995.1"/>
    </source>
</evidence>
<organism evidence="2 3">
    <name type="scientific">Reticulomyxa filosa</name>
    <dbReference type="NCBI Taxonomy" id="46433"/>
    <lineage>
        <taxon>Eukaryota</taxon>
        <taxon>Sar</taxon>
        <taxon>Rhizaria</taxon>
        <taxon>Retaria</taxon>
        <taxon>Foraminifera</taxon>
        <taxon>Monothalamids</taxon>
        <taxon>Reticulomyxidae</taxon>
        <taxon>Reticulomyxa</taxon>
    </lineage>
</organism>
<feature type="non-terminal residue" evidence="2">
    <location>
        <position position="1"/>
    </location>
</feature>
<comment type="caution">
    <text evidence="2">The sequence shown here is derived from an EMBL/GenBank/DDBJ whole genome shotgun (WGS) entry which is preliminary data.</text>
</comment>
<dbReference type="AlphaFoldDB" id="X6NUL8"/>
<dbReference type="EMBL" id="ASPP01005734">
    <property type="protein sequence ID" value="ETO29995.1"/>
    <property type="molecule type" value="Genomic_DNA"/>
</dbReference>
<evidence type="ECO:0000256" key="1">
    <source>
        <dbReference type="SAM" id="MobiDB-lite"/>
    </source>
</evidence>
<name>X6NUL8_RETFI</name>
<keyword evidence="3" id="KW-1185">Reference proteome</keyword>
<feature type="non-terminal residue" evidence="2">
    <location>
        <position position="283"/>
    </location>
</feature>
<evidence type="ECO:0000313" key="3">
    <source>
        <dbReference type="Proteomes" id="UP000023152"/>
    </source>
</evidence>
<dbReference type="Proteomes" id="UP000023152">
    <property type="component" value="Unassembled WGS sequence"/>
</dbReference>
<gene>
    <name evidence="2" type="ORF">RFI_07125</name>
</gene>
<proteinExistence type="predicted"/>
<sequence length="283" mass="32530">NKYGEKLAEFGIGITPKMFKDWLLYAKQHTIESRRKDVSGFFEGSDDEFRDRLLNSTESLFKITDRNAVQPRGIQRFQESCKQMRPLKEKMVVMDAVLLRNLSQWISGVLYIASVYDDETYLYDYLANLRPKVTIRSHARDVRFQTSQEFQAWLSKMFHDLSTGLQKDSVLQAYLNTETGAIIPHSAATHKDMSSETVTAPSEQTDERRSVWGFVTERILDSHWPGCYFASASIDQLAELFQVNSLEKLNQLKPPETGFTPEELQSFLPPPSHSKLTSKKMTL</sequence>
<accession>X6NUL8</accession>
<protein>
    <submittedName>
        <fullName evidence="2">Uncharacterized protein</fullName>
    </submittedName>
</protein>
<reference evidence="2 3" key="1">
    <citation type="journal article" date="2013" name="Curr. Biol.">
        <title>The Genome of the Foraminiferan Reticulomyxa filosa.</title>
        <authorList>
            <person name="Glockner G."/>
            <person name="Hulsmann N."/>
            <person name="Schleicher M."/>
            <person name="Noegel A.A."/>
            <person name="Eichinger L."/>
            <person name="Gallinger C."/>
            <person name="Pawlowski J."/>
            <person name="Sierra R."/>
            <person name="Euteneuer U."/>
            <person name="Pillet L."/>
            <person name="Moustafa A."/>
            <person name="Platzer M."/>
            <person name="Groth M."/>
            <person name="Szafranski K."/>
            <person name="Schliwa M."/>
        </authorList>
    </citation>
    <scope>NUCLEOTIDE SEQUENCE [LARGE SCALE GENOMIC DNA]</scope>
</reference>
<feature type="region of interest" description="Disordered" evidence="1">
    <location>
        <begin position="254"/>
        <end position="283"/>
    </location>
</feature>